<evidence type="ECO:0000313" key="1">
    <source>
        <dbReference type="EMBL" id="QIB26096.1"/>
    </source>
</evidence>
<dbReference type="Pfam" id="PF11436">
    <property type="entry name" value="DUF3199"/>
    <property type="match status" value="1"/>
</dbReference>
<organism evidence="1 2">
    <name type="scientific">Caloranaerobacter azorensis</name>
    <dbReference type="NCBI Taxonomy" id="116090"/>
    <lineage>
        <taxon>Bacteria</taxon>
        <taxon>Bacillati</taxon>
        <taxon>Bacillota</taxon>
        <taxon>Tissierellia</taxon>
        <taxon>Tissierellales</taxon>
        <taxon>Thermohalobacteraceae</taxon>
        <taxon>Caloranaerobacter</taxon>
    </lineage>
</organism>
<proteinExistence type="predicted"/>
<dbReference type="AlphaFoldDB" id="A0A6P1YDN1"/>
<dbReference type="Proteomes" id="UP000464452">
    <property type="component" value="Chromosome"/>
</dbReference>
<dbReference type="Gene3D" id="1.10.3230.10">
    <property type="entry name" value="YqbG-like"/>
    <property type="match status" value="1"/>
</dbReference>
<dbReference type="InterPro" id="IPR036558">
    <property type="entry name" value="YqbG-like_sf"/>
</dbReference>
<reference evidence="1 2" key="1">
    <citation type="submission" date="2020-02" db="EMBL/GenBank/DDBJ databases">
        <title>Thermophilic hydrogen producing bacteria, Caloranaerobacter azorensis.</title>
        <authorList>
            <person name="Baek K."/>
        </authorList>
    </citation>
    <scope>NUCLEOTIDE SEQUENCE [LARGE SCALE GENOMIC DNA]</scope>
    <source>
        <strain evidence="1 2">T3-1</strain>
    </source>
</reference>
<evidence type="ECO:0000313" key="2">
    <source>
        <dbReference type="Proteomes" id="UP000464452"/>
    </source>
</evidence>
<accession>A0A6P1YDN1</accession>
<sequence length="133" mass="15567">MANRPWITPQDVKDYTEHKAVLNRAETKLKFDIARAERYIIERTNNDFSDDLIYPVIPDEIKMATILVTEFYANMAANNPIEAKKSETFDDYSYTVSDKVYEMSVDDLDISYLINDYIIEAPINKTIVRMRKL</sequence>
<dbReference type="RefSeq" id="WP_163234276.1">
    <property type="nucleotide sequence ID" value="NZ_CP048617.1"/>
</dbReference>
<protein>
    <submittedName>
        <fullName evidence="1">DUF3199 family protein</fullName>
    </submittedName>
</protein>
<name>A0A6P1YDN1_9FIRM</name>
<gene>
    <name evidence="1" type="ORF">G3A45_01490</name>
</gene>
<dbReference type="EMBL" id="CP048617">
    <property type="protein sequence ID" value="QIB26096.1"/>
    <property type="molecule type" value="Genomic_DNA"/>
</dbReference>
<dbReference type="SUPFAM" id="SSF116915">
    <property type="entry name" value="Hypothetical protein YqbG"/>
    <property type="match status" value="1"/>
</dbReference>
<dbReference type="InterPro" id="IPR013514">
    <property type="entry name" value="DUF3199_YqbG"/>
</dbReference>
<dbReference type="KEGG" id="cazo:G3A45_01490"/>
<dbReference type="CDD" id="cd08053">
    <property type="entry name" value="Yqbg"/>
    <property type="match status" value="1"/>
</dbReference>